<reference evidence="2 3" key="1">
    <citation type="submission" date="2018-05" db="EMBL/GenBank/DDBJ databases">
        <title>Genomic Encyclopedia of Type Strains, Phase IV (KMG-IV): sequencing the most valuable type-strain genomes for metagenomic binning, comparative biology and taxonomic classification.</title>
        <authorList>
            <person name="Goeker M."/>
        </authorList>
    </citation>
    <scope>NUCLEOTIDE SEQUENCE [LARGE SCALE GENOMIC DNA]</scope>
    <source>
        <strain evidence="2 3">DSM 6986</strain>
    </source>
</reference>
<dbReference type="Proteomes" id="UP000245396">
    <property type="component" value="Unassembled WGS sequence"/>
</dbReference>
<dbReference type="RefSeq" id="WP_109613527.1">
    <property type="nucleotide sequence ID" value="NZ_QGGG01000010.1"/>
</dbReference>
<gene>
    <name evidence="2" type="ORF">C7441_11083</name>
</gene>
<name>A0A316C0P5_PSESE</name>
<comment type="caution">
    <text evidence="2">The sequence shown here is derived from an EMBL/GenBank/DDBJ whole genome shotgun (WGS) entry which is preliminary data.</text>
</comment>
<organism evidence="2 3">
    <name type="scientific">Pseudaminobacter salicylatoxidans</name>
    <dbReference type="NCBI Taxonomy" id="93369"/>
    <lineage>
        <taxon>Bacteria</taxon>
        <taxon>Pseudomonadati</taxon>
        <taxon>Pseudomonadota</taxon>
        <taxon>Alphaproteobacteria</taxon>
        <taxon>Hyphomicrobiales</taxon>
        <taxon>Phyllobacteriaceae</taxon>
        <taxon>Pseudaminobacter</taxon>
    </lineage>
</organism>
<dbReference type="Gene3D" id="1.10.260.40">
    <property type="entry name" value="lambda repressor-like DNA-binding domains"/>
    <property type="match status" value="1"/>
</dbReference>
<dbReference type="Pfam" id="PF01381">
    <property type="entry name" value="HTH_3"/>
    <property type="match status" value="1"/>
</dbReference>
<dbReference type="InterPro" id="IPR010982">
    <property type="entry name" value="Lambda_DNA-bd_dom_sf"/>
</dbReference>
<dbReference type="SMART" id="SM00530">
    <property type="entry name" value="HTH_XRE"/>
    <property type="match status" value="1"/>
</dbReference>
<feature type="domain" description="HTH cro/C1-type" evidence="1">
    <location>
        <begin position="5"/>
        <end position="59"/>
    </location>
</feature>
<dbReference type="CDD" id="cd00093">
    <property type="entry name" value="HTH_XRE"/>
    <property type="match status" value="1"/>
</dbReference>
<dbReference type="EMBL" id="QGGG01000010">
    <property type="protein sequence ID" value="PWJ81551.1"/>
    <property type="molecule type" value="Genomic_DNA"/>
</dbReference>
<dbReference type="PROSITE" id="PS50943">
    <property type="entry name" value="HTH_CROC1"/>
    <property type="match status" value="1"/>
</dbReference>
<sequence length="197" mass="21787">MKNMLKSLRLDAGLTQEELGKRVGATKQQIGRLEKDQRKLTMEWARKLATALGCSPFDLYKADISKLKERAINIHEVSESQLKEPDMPAMSIDRALLSRILPGISHDHFEIMIVESDLPGEVAKRGDFVILDTSIRTATNPGIYSVDFNGSPQLRLLVITKTGEIIARSGMPGVPDETFSADEISILGRAKLKISTI</sequence>
<evidence type="ECO:0000259" key="1">
    <source>
        <dbReference type="PROSITE" id="PS50943"/>
    </source>
</evidence>
<proteinExistence type="predicted"/>
<dbReference type="InterPro" id="IPR001387">
    <property type="entry name" value="Cro/C1-type_HTH"/>
</dbReference>
<dbReference type="GO" id="GO:0003677">
    <property type="term" value="F:DNA binding"/>
    <property type="evidence" value="ECO:0007669"/>
    <property type="project" value="UniProtKB-KW"/>
</dbReference>
<keyword evidence="2" id="KW-0238">DNA-binding</keyword>
<dbReference type="OrthoDB" id="9803379at2"/>
<dbReference type="SUPFAM" id="SSF47413">
    <property type="entry name" value="lambda repressor-like DNA-binding domains"/>
    <property type="match status" value="1"/>
</dbReference>
<keyword evidence="3" id="KW-1185">Reference proteome</keyword>
<protein>
    <submittedName>
        <fullName evidence="2">DNA-binding XRE family transcriptional regulator</fullName>
    </submittedName>
</protein>
<dbReference type="AlphaFoldDB" id="A0A316C0P5"/>
<evidence type="ECO:0000313" key="3">
    <source>
        <dbReference type="Proteomes" id="UP000245396"/>
    </source>
</evidence>
<accession>A0A316C0P5</accession>
<evidence type="ECO:0000313" key="2">
    <source>
        <dbReference type="EMBL" id="PWJ81551.1"/>
    </source>
</evidence>